<gene>
    <name evidence="1" type="ORF">QAD02_020790</name>
</gene>
<accession>A0ACC2PNK4</accession>
<comment type="caution">
    <text evidence="1">The sequence shown here is derived from an EMBL/GenBank/DDBJ whole genome shotgun (WGS) entry which is preliminary data.</text>
</comment>
<dbReference type="Proteomes" id="UP001239111">
    <property type="component" value="Chromosome 1"/>
</dbReference>
<keyword evidence="2" id="KW-1185">Reference proteome</keyword>
<proteinExistence type="predicted"/>
<dbReference type="EMBL" id="CM056741">
    <property type="protein sequence ID" value="KAJ8684997.1"/>
    <property type="molecule type" value="Genomic_DNA"/>
</dbReference>
<protein>
    <submittedName>
        <fullName evidence="1">Uncharacterized protein</fullName>
    </submittedName>
</protein>
<evidence type="ECO:0000313" key="1">
    <source>
        <dbReference type="EMBL" id="KAJ8684997.1"/>
    </source>
</evidence>
<name>A0ACC2PNK4_9HYME</name>
<sequence length="390" mass="45535">MRGLLAPEQIITEVLETKGEKKNFKHLALYDEKTLEEHENCTILQDDATFLSRPKVHGITQLFTIMARNDGKCFPCIWILMSSRKAHAYEACLKEMKENIWPKMKPVEVIADFEEAMEIAWQNMYPDAKLTGCYFHFTQALLRNAIKKGAASRRNLQDNPERHLILRMVMALALLPVDGIPETYKAIKALARKKHGTHFDKFFEYFDEYWIKRRGPERFSVYDKLDKTNNEQESMHKILNFLFKNRRPHPWRFIGQNEEEEAAGEKEEDDEECEYDQDYEFESNDIETDYGFHKNGDPRDIEGDHSSASLMIENEENVISLCINIQDMEDIFDLDHEDTRSEASIEHQESLAPWRIPLEGLLEGDGQGHQVPRYLKSIVIEISIEAVIMI</sequence>
<reference evidence="1" key="1">
    <citation type="submission" date="2023-04" db="EMBL/GenBank/DDBJ databases">
        <title>A chromosome-level genome assembly of the parasitoid wasp Eretmocerus hayati.</title>
        <authorList>
            <person name="Zhong Y."/>
            <person name="Liu S."/>
            <person name="Liu Y."/>
        </authorList>
    </citation>
    <scope>NUCLEOTIDE SEQUENCE</scope>
    <source>
        <strain evidence="1">ZJU_SS_LIU_2023</strain>
    </source>
</reference>
<evidence type="ECO:0000313" key="2">
    <source>
        <dbReference type="Proteomes" id="UP001239111"/>
    </source>
</evidence>
<organism evidence="1 2">
    <name type="scientific">Eretmocerus hayati</name>
    <dbReference type="NCBI Taxonomy" id="131215"/>
    <lineage>
        <taxon>Eukaryota</taxon>
        <taxon>Metazoa</taxon>
        <taxon>Ecdysozoa</taxon>
        <taxon>Arthropoda</taxon>
        <taxon>Hexapoda</taxon>
        <taxon>Insecta</taxon>
        <taxon>Pterygota</taxon>
        <taxon>Neoptera</taxon>
        <taxon>Endopterygota</taxon>
        <taxon>Hymenoptera</taxon>
        <taxon>Apocrita</taxon>
        <taxon>Proctotrupomorpha</taxon>
        <taxon>Chalcidoidea</taxon>
        <taxon>Aphelinidae</taxon>
        <taxon>Aphelininae</taxon>
        <taxon>Eretmocerus</taxon>
    </lineage>
</organism>